<reference evidence="2" key="1">
    <citation type="journal article" date="2015" name="Nature">
        <title>Complex archaea that bridge the gap between prokaryotes and eukaryotes.</title>
        <authorList>
            <person name="Spang A."/>
            <person name="Saw J.H."/>
            <person name="Jorgensen S.L."/>
            <person name="Zaremba-Niedzwiedzka K."/>
            <person name="Martijn J."/>
            <person name="Lind A.E."/>
            <person name="van Eijk R."/>
            <person name="Schleper C."/>
            <person name="Guy L."/>
            <person name="Ettema T.J."/>
        </authorList>
    </citation>
    <scope>NUCLEOTIDE SEQUENCE</scope>
</reference>
<gene>
    <name evidence="2" type="ORF">LCGC14_0741730</name>
</gene>
<sequence>MVNINFNCNIRELKSKINNAPQPLVLKMYLLGWIDKCLKDGIPKNKKEAKCGNNDSKPKKKRAPSAYNIFIGNCMKGCGNETQVCSERMKSCAIEWKSNK</sequence>
<organism evidence="2">
    <name type="scientific">marine sediment metagenome</name>
    <dbReference type="NCBI Taxonomy" id="412755"/>
    <lineage>
        <taxon>unclassified sequences</taxon>
        <taxon>metagenomes</taxon>
        <taxon>ecological metagenomes</taxon>
    </lineage>
</organism>
<dbReference type="AlphaFoldDB" id="A0A0F9QAP9"/>
<comment type="caution">
    <text evidence="2">The sequence shown here is derived from an EMBL/GenBank/DDBJ whole genome shotgun (WGS) entry which is preliminary data.</text>
</comment>
<feature type="region of interest" description="Disordered" evidence="1">
    <location>
        <begin position="43"/>
        <end position="62"/>
    </location>
</feature>
<proteinExistence type="predicted"/>
<accession>A0A0F9QAP9</accession>
<evidence type="ECO:0000313" key="2">
    <source>
        <dbReference type="EMBL" id="KKN39599.1"/>
    </source>
</evidence>
<name>A0A0F9QAP9_9ZZZZ</name>
<dbReference type="EMBL" id="LAZR01001754">
    <property type="protein sequence ID" value="KKN39599.1"/>
    <property type="molecule type" value="Genomic_DNA"/>
</dbReference>
<protein>
    <submittedName>
        <fullName evidence="2">Uncharacterized protein</fullName>
    </submittedName>
</protein>
<evidence type="ECO:0000256" key="1">
    <source>
        <dbReference type="SAM" id="MobiDB-lite"/>
    </source>
</evidence>